<reference evidence="1" key="1">
    <citation type="journal article" date="2023" name="bioRxiv">
        <title>Improved chromosome-level genome assembly for marigold (Tagetes erecta).</title>
        <authorList>
            <person name="Jiang F."/>
            <person name="Yuan L."/>
            <person name="Wang S."/>
            <person name="Wang H."/>
            <person name="Xu D."/>
            <person name="Wang A."/>
            <person name="Fan W."/>
        </authorList>
    </citation>
    <scope>NUCLEOTIDE SEQUENCE</scope>
    <source>
        <strain evidence="1">WSJ</strain>
        <tissue evidence="1">Leaf</tissue>
    </source>
</reference>
<comment type="caution">
    <text evidence="1">The sequence shown here is derived from an EMBL/GenBank/DDBJ whole genome shotgun (WGS) entry which is preliminary data.</text>
</comment>
<evidence type="ECO:0000313" key="2">
    <source>
        <dbReference type="Proteomes" id="UP001229421"/>
    </source>
</evidence>
<dbReference type="EMBL" id="JAUHHV010000005">
    <property type="protein sequence ID" value="KAK1425206.1"/>
    <property type="molecule type" value="Genomic_DNA"/>
</dbReference>
<protein>
    <submittedName>
        <fullName evidence="1">Uncharacterized protein</fullName>
    </submittedName>
</protein>
<sequence length="81" mass="9230">MVTQMVPVFIYSMFKIGGHLQITRVFELKTTMPSASTALSAKRASRMPFVMSVSQLDFLYPPSPLPHPYWPVSKTLFCSRF</sequence>
<dbReference type="AlphaFoldDB" id="A0AAD8NY99"/>
<keyword evidence="2" id="KW-1185">Reference proteome</keyword>
<name>A0AAD8NY99_TARER</name>
<accession>A0AAD8NY99</accession>
<gene>
    <name evidence="1" type="ORF">QVD17_20553</name>
</gene>
<evidence type="ECO:0000313" key="1">
    <source>
        <dbReference type="EMBL" id="KAK1425206.1"/>
    </source>
</evidence>
<organism evidence="1 2">
    <name type="scientific">Tagetes erecta</name>
    <name type="common">African marigold</name>
    <dbReference type="NCBI Taxonomy" id="13708"/>
    <lineage>
        <taxon>Eukaryota</taxon>
        <taxon>Viridiplantae</taxon>
        <taxon>Streptophyta</taxon>
        <taxon>Embryophyta</taxon>
        <taxon>Tracheophyta</taxon>
        <taxon>Spermatophyta</taxon>
        <taxon>Magnoliopsida</taxon>
        <taxon>eudicotyledons</taxon>
        <taxon>Gunneridae</taxon>
        <taxon>Pentapetalae</taxon>
        <taxon>asterids</taxon>
        <taxon>campanulids</taxon>
        <taxon>Asterales</taxon>
        <taxon>Asteraceae</taxon>
        <taxon>Asteroideae</taxon>
        <taxon>Heliantheae alliance</taxon>
        <taxon>Tageteae</taxon>
        <taxon>Tagetes</taxon>
    </lineage>
</organism>
<dbReference type="Proteomes" id="UP001229421">
    <property type="component" value="Unassembled WGS sequence"/>
</dbReference>
<proteinExistence type="predicted"/>